<evidence type="ECO:0000256" key="1">
    <source>
        <dbReference type="SAM" id="MobiDB-lite"/>
    </source>
</evidence>
<protein>
    <submittedName>
        <fullName evidence="3">RHS repeat-associated core domain-containing protein</fullName>
    </submittedName>
</protein>
<dbReference type="InterPro" id="IPR045351">
    <property type="entry name" value="DUF6531"/>
</dbReference>
<dbReference type="PANTHER" id="PTHR32305:SF15">
    <property type="entry name" value="PROTEIN RHSA-RELATED"/>
    <property type="match status" value="1"/>
</dbReference>
<dbReference type="EMBL" id="FOEF01000007">
    <property type="protein sequence ID" value="SEP38676.1"/>
    <property type="molecule type" value="Genomic_DNA"/>
</dbReference>
<evidence type="ECO:0000313" key="3">
    <source>
        <dbReference type="EMBL" id="SEP38676.1"/>
    </source>
</evidence>
<dbReference type="SUPFAM" id="SSF140459">
    <property type="entry name" value="PE/PPE dimer-like"/>
    <property type="match status" value="1"/>
</dbReference>
<feature type="domain" description="DUF6531" evidence="2">
    <location>
        <begin position="313"/>
        <end position="384"/>
    </location>
</feature>
<gene>
    <name evidence="3" type="ORF">SAMN04489732_107174</name>
</gene>
<dbReference type="RefSeq" id="WP_143086225.1">
    <property type="nucleotide sequence ID" value="NZ_FOEF01000007.1"/>
</dbReference>
<dbReference type="NCBIfam" id="TIGR03696">
    <property type="entry name" value="Rhs_assc_core"/>
    <property type="match status" value="1"/>
</dbReference>
<dbReference type="Pfam" id="PF05593">
    <property type="entry name" value="RHS_repeat"/>
    <property type="match status" value="8"/>
</dbReference>
<dbReference type="NCBIfam" id="TIGR01643">
    <property type="entry name" value="YD_repeat_2x"/>
    <property type="match status" value="11"/>
</dbReference>
<evidence type="ECO:0000313" key="4">
    <source>
        <dbReference type="Proteomes" id="UP000198582"/>
    </source>
</evidence>
<dbReference type="Pfam" id="PF20148">
    <property type="entry name" value="DUF6531"/>
    <property type="match status" value="1"/>
</dbReference>
<feature type="region of interest" description="Disordered" evidence="1">
    <location>
        <begin position="250"/>
        <end position="313"/>
    </location>
</feature>
<name>A0A1H8XFK8_9PSEU</name>
<dbReference type="InterPro" id="IPR050708">
    <property type="entry name" value="T6SS_VgrG/RHS"/>
</dbReference>
<dbReference type="PANTHER" id="PTHR32305">
    <property type="match status" value="1"/>
</dbReference>
<dbReference type="OrthoDB" id="4981820at2"/>
<dbReference type="Proteomes" id="UP000198582">
    <property type="component" value="Unassembled WGS sequence"/>
</dbReference>
<sequence length="1466" mass="158336">MSNPLVAAKQDSTTWHSGINIIDDAASACDGISSGSWVEAGLGVLGAGLDALTMAMNPVGTLISYGLNWLIEHVKPLQDALNQLAGDGDRIASFAQTWKNIATAVDQAAKDLSTTVTQDTAHWRGPAADAYRANLKEKIDHLGAASMCASAIGTVVEVVGVITGAVRMLVRDMVTQAVGDFIQDALEEVCSLGLGTPVVVAQVVEQVAAWTEKIGAVVKKLINSVEKLRPLMSKLEEIFASIKKVMAELHGHGGGDGTHPSSAAEGTHPGAAEGGHDAGPAGHGDDTGGSLRDDAANPGDRAQEPTGRCGQKEPVDAATGEMFMVQTDLELPGVLPLVLRRTHVSSYRSGRLFGPSWSSTLDQRLEFDGQGVCFAGPDGVILVYPAPPADGAGVLPAVGSRWPLSRSADGGHVLRQPETGRTLIFPPAGGGRAALAAIVDRRGNRIDFDRDADGVPTAVRHSGGYHVAVESEHGRVTGLRLVHGPDEDVVLGRFGYDGVRLTAVTNSSGEALRFRYDAAGRIVRWDDRVGEWYAYAFDHEGRCVRTEGAGDMLTGTFEYDTANRITRETDSLGNVTTYHFDALHQLTREVDPLGHETRYEWDGLRRLTSRTDPTGRTTRHAYDDEGNLVTVTRPDGSQSLAEYNGFRQPVTVVQPDGGVWRRTYDTAGNLTSATDPAGATTRYAYDARGFLATVTDPAGGTKAIEADAAGLPVRVTGPGGEVSTCTRDRFGRIASFTDAGGGTTRLAWTVEGRLLSRTLPGGATEHWRYDAEGHQVERVDALGSRSRVEHTHFGLPKTCTEADGSRLEYQYDTELRIVGVRNAAGLTWRYEYDAAGRLVTETDFDGRVLRYERDAAGRLERRTNGAGESTVFLRDRLAAVVERRSADNVTRFAYDEMGRLSRAVNRDAEVVFERDALGRVLAETVNGHTVRSEFDAAGRRVARTTATGLRSVWEYDASHRPTALHTGARVLSFGYDQAGHEIERLVDTGAILAQAWDTDHRLVSQTLSTVAGGSPRPRAVQRRDYHYRPDGLLTGIEDQVAGPSRFELDPAGRVTGVAAPGWAEQYAYGPTGGLTASAGPGEAPARREFAGTLLRSAGGLRYRHDAQGRVVLRQRKRLSAKPATWHYRWDSEDHLVGVTTPDGARWRYRYDPLGRRIAKQRLGSDGVRVTEQVDFVWDGATLAEQVRNGTAATTWDWAPGGQRPVGQTHRDREQEWVDRQFYSIVTDLVGAAAELVDEHGDLAWRRQGTLWGEELFRPADRASTPLRFPGQYFDAETGLHYNYHRYYDPAAGQYLSHDPLGLAPSPNTQGYVPNPTGWIDPLGLEGCTFANQKPEDLDAEREVMRRNGVTPTTPGTPEFDAMLSSGDGQLKWVVTDSGELRVAPHTVNGDEISHAAIADGSRVRAAGQANVAGSSGGYFGLDIDNHSGHYFHGVAHNGDAVVQEGVDAFGRYGVPDTWERSTVGGG</sequence>
<dbReference type="Gene3D" id="2.180.10.10">
    <property type="entry name" value="RHS repeat-associated core"/>
    <property type="match status" value="2"/>
</dbReference>
<dbReference type="STRING" id="394193.SAMN04489732_107174"/>
<dbReference type="Gene3D" id="1.20.1260.20">
    <property type="entry name" value="PPE superfamily"/>
    <property type="match status" value="1"/>
</dbReference>
<reference evidence="3 4" key="1">
    <citation type="submission" date="2016-10" db="EMBL/GenBank/DDBJ databases">
        <authorList>
            <person name="de Groot N.N."/>
        </authorList>
    </citation>
    <scope>NUCLEOTIDE SEQUENCE [LARGE SCALE GENOMIC DNA]</scope>
    <source>
        <strain evidence="3 4">DSM 44993</strain>
    </source>
</reference>
<proteinExistence type="predicted"/>
<keyword evidence="4" id="KW-1185">Reference proteome</keyword>
<dbReference type="InterPro" id="IPR031325">
    <property type="entry name" value="RHS_repeat"/>
</dbReference>
<dbReference type="InterPro" id="IPR006530">
    <property type="entry name" value="YD"/>
</dbReference>
<accession>A0A1H8XFK8</accession>
<dbReference type="InterPro" id="IPR022385">
    <property type="entry name" value="Rhs_assc_core"/>
</dbReference>
<dbReference type="InterPro" id="IPR038332">
    <property type="entry name" value="PPE_sf"/>
</dbReference>
<feature type="compositionally biased region" description="Basic and acidic residues" evidence="1">
    <location>
        <begin position="283"/>
        <end position="295"/>
    </location>
</feature>
<organism evidence="3 4">
    <name type="scientific">Amycolatopsis saalfeldensis</name>
    <dbReference type="NCBI Taxonomy" id="394193"/>
    <lineage>
        <taxon>Bacteria</taxon>
        <taxon>Bacillati</taxon>
        <taxon>Actinomycetota</taxon>
        <taxon>Actinomycetes</taxon>
        <taxon>Pseudonocardiales</taxon>
        <taxon>Pseudonocardiaceae</taxon>
        <taxon>Amycolatopsis</taxon>
    </lineage>
</organism>
<evidence type="ECO:0000259" key="2">
    <source>
        <dbReference type="Pfam" id="PF20148"/>
    </source>
</evidence>